<keyword evidence="3" id="KW-0235">DNA replication</keyword>
<keyword evidence="4" id="KW-0238">DNA-binding</keyword>
<evidence type="ECO:0000256" key="4">
    <source>
        <dbReference type="ARBA" id="ARBA00023125"/>
    </source>
</evidence>
<sequence length="400" mass="45487">MSNDRFMMTNAIRDIIPTQPEPYPEKLVDYAVSLYVASKHRQPLSQSIEVARYHLCACLTVEKFLSKFDLPEPDNNRIPVPRRKAKSIILEFQNGMRNTASPKKSANANTSTRKRASSETPSTPSKRRRGELPMSPQSTSGKIHNPFNNNSTPGSSNRLLRNRTNNQLMTPESTPSKSRVIDTPTKTPPTTPRKRGRPPLKDRLLEVANEKNTRTTLPSTPKSQRKPKTASSATKSKGQPMITSARLVSFCNRFYLPENVTRNILDTYQIYYFKTNNPWGLLCGLVAIAYLRLNTDKIENQIGFKSKFYRTLQTLQNGGLSFSELSNWASLVEKLCAGEKWIRDFYDFDAKNSNDRKVAFDIPSLNSFITPELSYFSPQMDDKCQAWNLKMSKYLETGMC</sequence>
<evidence type="ECO:0000313" key="8">
    <source>
        <dbReference type="EMBL" id="GMG20208.1"/>
    </source>
</evidence>
<evidence type="ECO:0000259" key="7">
    <source>
        <dbReference type="Pfam" id="PF05460"/>
    </source>
</evidence>
<dbReference type="AlphaFoldDB" id="A0A9W6YSE2"/>
<evidence type="ECO:0000313" key="9">
    <source>
        <dbReference type="Proteomes" id="UP001165063"/>
    </source>
</evidence>
<evidence type="ECO:0000256" key="3">
    <source>
        <dbReference type="ARBA" id="ARBA00022705"/>
    </source>
</evidence>
<feature type="compositionally biased region" description="Polar residues" evidence="6">
    <location>
        <begin position="135"/>
        <end position="156"/>
    </location>
</feature>
<keyword evidence="5" id="KW-0539">Nucleus</keyword>
<dbReference type="GO" id="GO:0003677">
    <property type="term" value="F:DNA binding"/>
    <property type="evidence" value="ECO:0007669"/>
    <property type="project" value="UniProtKB-KW"/>
</dbReference>
<dbReference type="InterPro" id="IPR016811">
    <property type="entry name" value="ORC6_fun"/>
</dbReference>
<evidence type="ECO:0000256" key="5">
    <source>
        <dbReference type="ARBA" id="ARBA00023242"/>
    </source>
</evidence>
<dbReference type="GO" id="GO:0005664">
    <property type="term" value="C:nuclear origin of replication recognition complex"/>
    <property type="evidence" value="ECO:0007669"/>
    <property type="project" value="InterPro"/>
</dbReference>
<dbReference type="GO" id="GO:0006260">
    <property type="term" value="P:DNA replication"/>
    <property type="evidence" value="ECO:0007669"/>
    <property type="project" value="UniProtKB-KW"/>
</dbReference>
<feature type="region of interest" description="Disordered" evidence="6">
    <location>
        <begin position="92"/>
        <end position="238"/>
    </location>
</feature>
<dbReference type="InterPro" id="IPR008721">
    <property type="entry name" value="ORC6_cyclin_first"/>
</dbReference>
<comment type="caution">
    <text evidence="8">The sequence shown here is derived from an EMBL/GenBank/DDBJ whole genome shotgun (WGS) entry which is preliminary data.</text>
</comment>
<feature type="compositionally biased region" description="Basic and acidic residues" evidence="6">
    <location>
        <begin position="199"/>
        <end position="213"/>
    </location>
</feature>
<dbReference type="Pfam" id="PF05460">
    <property type="entry name" value="ORC6"/>
    <property type="match status" value="1"/>
</dbReference>
<evidence type="ECO:0000256" key="2">
    <source>
        <dbReference type="ARBA" id="ARBA00010840"/>
    </source>
</evidence>
<feature type="domain" description="ORC6 first cyclin-like" evidence="7">
    <location>
        <begin position="12"/>
        <end position="98"/>
    </location>
</feature>
<keyword evidence="9" id="KW-1185">Reference proteome</keyword>
<dbReference type="PIRSF" id="PIRSF022941">
    <property type="entry name" value="ORC6_fun"/>
    <property type="match status" value="1"/>
</dbReference>
<feature type="compositionally biased region" description="Low complexity" evidence="6">
    <location>
        <begin position="157"/>
        <end position="168"/>
    </location>
</feature>
<feature type="compositionally biased region" description="Polar residues" evidence="6">
    <location>
        <begin position="95"/>
        <end position="111"/>
    </location>
</feature>
<proteinExistence type="inferred from homology"/>
<accession>A0A9W6YSE2</accession>
<gene>
    <name evidence="8" type="ORF">Amon01_000105400</name>
</gene>
<reference evidence="8" key="1">
    <citation type="submission" date="2023-04" db="EMBL/GenBank/DDBJ databases">
        <title>Ambrosiozyma monospora NBRC 1965.</title>
        <authorList>
            <person name="Ichikawa N."/>
            <person name="Sato H."/>
            <person name="Tonouchi N."/>
        </authorList>
    </citation>
    <scope>NUCLEOTIDE SEQUENCE</scope>
    <source>
        <strain evidence="8">NBRC 1965</strain>
    </source>
</reference>
<dbReference type="Proteomes" id="UP001165063">
    <property type="component" value="Unassembled WGS sequence"/>
</dbReference>
<organism evidence="8 9">
    <name type="scientific">Ambrosiozyma monospora</name>
    <name type="common">Yeast</name>
    <name type="synonym">Endomycopsis monosporus</name>
    <dbReference type="NCBI Taxonomy" id="43982"/>
    <lineage>
        <taxon>Eukaryota</taxon>
        <taxon>Fungi</taxon>
        <taxon>Dikarya</taxon>
        <taxon>Ascomycota</taxon>
        <taxon>Saccharomycotina</taxon>
        <taxon>Pichiomycetes</taxon>
        <taxon>Pichiales</taxon>
        <taxon>Pichiaceae</taxon>
        <taxon>Ambrosiozyma</taxon>
    </lineage>
</organism>
<comment type="similarity">
    <text evidence="2">Belongs to the ORC6 family.</text>
</comment>
<evidence type="ECO:0000256" key="1">
    <source>
        <dbReference type="ARBA" id="ARBA00004123"/>
    </source>
</evidence>
<dbReference type="OrthoDB" id="5367324at2759"/>
<name>A0A9W6YSE2_AMBMO</name>
<protein>
    <submittedName>
        <fullName evidence="8">Unnamed protein product</fullName>
    </submittedName>
</protein>
<dbReference type="EMBL" id="BSXU01000310">
    <property type="protein sequence ID" value="GMG20208.1"/>
    <property type="molecule type" value="Genomic_DNA"/>
</dbReference>
<comment type="subcellular location">
    <subcellularLocation>
        <location evidence="1">Nucleus</location>
    </subcellularLocation>
</comment>
<evidence type="ECO:0000256" key="6">
    <source>
        <dbReference type="SAM" id="MobiDB-lite"/>
    </source>
</evidence>